<sequence length="317" mass="33351">MSDERWSTVLTHLVAALPVDAARVTVDGLDGGAAVFADRFAAWLRAEGRDCVRLGGDDDCPPSAIMITGGARRSNRHLTIWVRSPGPGEYRGEQADAVVDLHDRAWPVLRHLNPALADGESWYRTESQAFFAARATTWDTRFGDDQPAYAAAVAEAGLLPGGVAVDLGCGTGRALPALREAVGPLGTVIGVDLTPQMLTAARLRAGECAAPLLLADARSLPFADASVDAVFAAGLVNHLPDVAAGLAELARITRTGGKLVLFHPSGRAALAARHGRALRPDEPLAEAVLRTSAARAGWCLTGYDDPPHRFHAVAVRA</sequence>
<dbReference type="AlphaFoldDB" id="A0A917X6Q6"/>
<evidence type="ECO:0000313" key="3">
    <source>
        <dbReference type="Proteomes" id="UP000642070"/>
    </source>
</evidence>
<dbReference type="EMBL" id="BMPI01000074">
    <property type="protein sequence ID" value="GGM76963.1"/>
    <property type="molecule type" value="Genomic_DNA"/>
</dbReference>
<dbReference type="GO" id="GO:0008757">
    <property type="term" value="F:S-adenosylmethionine-dependent methyltransferase activity"/>
    <property type="evidence" value="ECO:0007669"/>
    <property type="project" value="InterPro"/>
</dbReference>
<name>A0A917X6Q6_9ACTN</name>
<dbReference type="PANTHER" id="PTHR43591:SF24">
    <property type="entry name" value="2-METHOXY-6-POLYPRENYL-1,4-BENZOQUINOL METHYLASE, MITOCHONDRIAL"/>
    <property type="match status" value="1"/>
</dbReference>
<accession>A0A917X6Q6</accession>
<dbReference type="InterPro" id="IPR013216">
    <property type="entry name" value="Methyltransf_11"/>
</dbReference>
<dbReference type="Pfam" id="PF08241">
    <property type="entry name" value="Methyltransf_11"/>
    <property type="match status" value="1"/>
</dbReference>
<proteinExistence type="predicted"/>
<comment type="caution">
    <text evidence="2">The sequence shown here is derived from an EMBL/GenBank/DDBJ whole genome shotgun (WGS) entry which is preliminary data.</text>
</comment>
<dbReference type="SUPFAM" id="SSF53335">
    <property type="entry name" value="S-adenosyl-L-methionine-dependent methyltransferases"/>
    <property type="match status" value="1"/>
</dbReference>
<reference evidence="2" key="1">
    <citation type="journal article" date="2014" name="Int. J. Syst. Evol. Microbiol.">
        <title>Complete genome sequence of Corynebacterium casei LMG S-19264T (=DSM 44701T), isolated from a smear-ripened cheese.</title>
        <authorList>
            <consortium name="US DOE Joint Genome Institute (JGI-PGF)"/>
            <person name="Walter F."/>
            <person name="Albersmeier A."/>
            <person name="Kalinowski J."/>
            <person name="Ruckert C."/>
        </authorList>
    </citation>
    <scope>NUCLEOTIDE SEQUENCE</scope>
    <source>
        <strain evidence="2">JCM 19831</strain>
    </source>
</reference>
<dbReference type="PANTHER" id="PTHR43591">
    <property type="entry name" value="METHYLTRANSFERASE"/>
    <property type="match status" value="1"/>
</dbReference>
<organism evidence="2 3">
    <name type="scientific">Dactylosporangium sucinum</name>
    <dbReference type="NCBI Taxonomy" id="1424081"/>
    <lineage>
        <taxon>Bacteria</taxon>
        <taxon>Bacillati</taxon>
        <taxon>Actinomycetota</taxon>
        <taxon>Actinomycetes</taxon>
        <taxon>Micromonosporales</taxon>
        <taxon>Micromonosporaceae</taxon>
        <taxon>Dactylosporangium</taxon>
    </lineage>
</organism>
<keyword evidence="3" id="KW-1185">Reference proteome</keyword>
<dbReference type="Proteomes" id="UP000642070">
    <property type="component" value="Unassembled WGS sequence"/>
</dbReference>
<dbReference type="InterPro" id="IPR029063">
    <property type="entry name" value="SAM-dependent_MTases_sf"/>
</dbReference>
<dbReference type="CDD" id="cd02440">
    <property type="entry name" value="AdoMet_MTases"/>
    <property type="match status" value="1"/>
</dbReference>
<evidence type="ECO:0000313" key="2">
    <source>
        <dbReference type="EMBL" id="GGM76963.1"/>
    </source>
</evidence>
<feature type="domain" description="Methyltransferase type 11" evidence="1">
    <location>
        <begin position="165"/>
        <end position="261"/>
    </location>
</feature>
<dbReference type="Gene3D" id="3.40.50.150">
    <property type="entry name" value="Vaccinia Virus protein VP39"/>
    <property type="match status" value="1"/>
</dbReference>
<dbReference type="RefSeq" id="WP_229836912.1">
    <property type="nucleotide sequence ID" value="NZ_BMPI01000074.1"/>
</dbReference>
<evidence type="ECO:0000259" key="1">
    <source>
        <dbReference type="Pfam" id="PF08241"/>
    </source>
</evidence>
<gene>
    <name evidence="2" type="ORF">GCM10007977_093070</name>
</gene>
<reference evidence="2" key="2">
    <citation type="submission" date="2020-09" db="EMBL/GenBank/DDBJ databases">
        <authorList>
            <person name="Sun Q."/>
            <person name="Ohkuma M."/>
        </authorList>
    </citation>
    <scope>NUCLEOTIDE SEQUENCE</scope>
    <source>
        <strain evidence="2">JCM 19831</strain>
    </source>
</reference>
<protein>
    <recommendedName>
        <fullName evidence="1">Methyltransferase type 11 domain-containing protein</fullName>
    </recommendedName>
</protein>